<sequence length="83" mass="9704">MATKFFAIPAVDFTGMTDIYQRLEDELQEKGEIMAKTAGGEELELHTHNVEFEEEPYIKIEADDEVHWVDATHIAHYWIHEEI</sequence>
<gene>
    <name evidence="1" type="ORF">GCM10025751_12420</name>
</gene>
<evidence type="ECO:0000313" key="1">
    <source>
        <dbReference type="EMBL" id="GAA5045044.1"/>
    </source>
</evidence>
<dbReference type="RefSeq" id="WP_227776030.1">
    <property type="nucleotide sequence ID" value="NZ_BAABKX010000001.1"/>
</dbReference>
<name>A0AAV3UDR1_9EURY</name>
<dbReference type="GeneID" id="68611818"/>
<dbReference type="Proteomes" id="UP001501729">
    <property type="component" value="Unassembled WGS sequence"/>
</dbReference>
<reference evidence="1 2" key="1">
    <citation type="journal article" date="2019" name="Int. J. Syst. Evol. Microbiol.">
        <title>The Global Catalogue of Microorganisms (GCM) 10K type strain sequencing project: providing services to taxonomists for standard genome sequencing and annotation.</title>
        <authorList>
            <consortium name="The Broad Institute Genomics Platform"/>
            <consortium name="The Broad Institute Genome Sequencing Center for Infectious Disease"/>
            <person name="Wu L."/>
            <person name="Ma J."/>
        </authorList>
    </citation>
    <scope>NUCLEOTIDE SEQUENCE [LARGE SCALE GENOMIC DNA]</scope>
    <source>
        <strain evidence="1 2">JCM 17504</strain>
    </source>
</reference>
<keyword evidence="2" id="KW-1185">Reference proteome</keyword>
<comment type="caution">
    <text evidence="1">The sequence shown here is derived from an EMBL/GenBank/DDBJ whole genome shotgun (WGS) entry which is preliminary data.</text>
</comment>
<organism evidence="1 2">
    <name type="scientific">Haladaptatus pallidirubidus</name>
    <dbReference type="NCBI Taxonomy" id="1008152"/>
    <lineage>
        <taxon>Archaea</taxon>
        <taxon>Methanobacteriati</taxon>
        <taxon>Methanobacteriota</taxon>
        <taxon>Stenosarchaea group</taxon>
        <taxon>Halobacteria</taxon>
        <taxon>Halobacteriales</taxon>
        <taxon>Haladaptataceae</taxon>
        <taxon>Haladaptatus</taxon>
    </lineage>
</organism>
<evidence type="ECO:0000313" key="2">
    <source>
        <dbReference type="Proteomes" id="UP001501729"/>
    </source>
</evidence>
<proteinExistence type="predicted"/>
<accession>A0AAV3UDR1</accession>
<protein>
    <submittedName>
        <fullName evidence="1">Uncharacterized protein</fullName>
    </submittedName>
</protein>
<dbReference type="EMBL" id="BAABKX010000001">
    <property type="protein sequence ID" value="GAA5045044.1"/>
    <property type="molecule type" value="Genomic_DNA"/>
</dbReference>
<dbReference type="AlphaFoldDB" id="A0AAV3UDR1"/>